<dbReference type="InterPro" id="IPR002075">
    <property type="entry name" value="NTF2_dom"/>
</dbReference>
<evidence type="ECO:0000259" key="5">
    <source>
        <dbReference type="PROSITE" id="PS50177"/>
    </source>
</evidence>
<dbReference type="PROSITE" id="PS50102">
    <property type="entry name" value="RRM"/>
    <property type="match status" value="1"/>
</dbReference>
<dbReference type="CDD" id="cd00780">
    <property type="entry name" value="NTF2"/>
    <property type="match status" value="1"/>
</dbReference>
<gene>
    <name evidence="6" type="ORF">F2P56_003046</name>
</gene>
<dbReference type="InterPro" id="IPR018222">
    <property type="entry name" value="Nuclear_transport_factor_2_euk"/>
</dbReference>
<name>A0A834D9Q5_JUGRE</name>
<dbReference type="InterPro" id="IPR000504">
    <property type="entry name" value="RRM_dom"/>
</dbReference>
<keyword evidence="1 2" id="KW-0694">RNA-binding</keyword>
<accession>A0A834D9Q5</accession>
<dbReference type="Pfam" id="PF02136">
    <property type="entry name" value="NTF2"/>
    <property type="match status" value="1"/>
</dbReference>
<dbReference type="InterPro" id="IPR032710">
    <property type="entry name" value="NTF2-like_dom_sf"/>
</dbReference>
<evidence type="ECO:0000256" key="1">
    <source>
        <dbReference type="ARBA" id="ARBA00022884"/>
    </source>
</evidence>
<evidence type="ECO:0000256" key="3">
    <source>
        <dbReference type="SAM" id="MobiDB-lite"/>
    </source>
</evidence>
<protein>
    <recommendedName>
        <fullName evidence="8">G3BP-like protein</fullName>
    </recommendedName>
</protein>
<proteinExistence type="predicted"/>
<dbReference type="SUPFAM" id="SSF54928">
    <property type="entry name" value="RNA-binding domain, RBD"/>
    <property type="match status" value="1"/>
</dbReference>
<dbReference type="Gene3D" id="3.30.70.330">
    <property type="match status" value="1"/>
</dbReference>
<feature type="domain" description="NTF2" evidence="5">
    <location>
        <begin position="14"/>
        <end position="128"/>
    </location>
</feature>
<dbReference type="InterPro" id="IPR039539">
    <property type="entry name" value="Ras_GTPase_bind_prot"/>
</dbReference>
<evidence type="ECO:0008006" key="8">
    <source>
        <dbReference type="Google" id="ProtNLM"/>
    </source>
</evidence>
<dbReference type="PANTHER" id="PTHR10693">
    <property type="entry name" value="RAS GTPASE-ACTIVATING PROTEIN-BINDING PROTEIN"/>
    <property type="match status" value="1"/>
</dbReference>
<dbReference type="PROSITE" id="PS50177">
    <property type="entry name" value="NTF2_DOMAIN"/>
    <property type="match status" value="1"/>
</dbReference>
<dbReference type="GO" id="GO:0005737">
    <property type="term" value="C:cytoplasm"/>
    <property type="evidence" value="ECO:0007669"/>
    <property type="project" value="UniProtKB-ARBA"/>
</dbReference>
<dbReference type="SMART" id="SM00360">
    <property type="entry name" value="RRM"/>
    <property type="match status" value="1"/>
</dbReference>
<feature type="region of interest" description="Disordered" evidence="3">
    <location>
        <begin position="304"/>
        <end position="333"/>
    </location>
</feature>
<dbReference type="Gramene" id="Jr01_32870_p1">
    <property type="protein sequence ID" value="cds.Jr01_32870_p1"/>
    <property type="gene ID" value="Jr01_32870"/>
</dbReference>
<dbReference type="AlphaFoldDB" id="A0A834D9Q5"/>
<dbReference type="SUPFAM" id="SSF54427">
    <property type="entry name" value="NTF2-like"/>
    <property type="match status" value="1"/>
</dbReference>
<evidence type="ECO:0000313" key="6">
    <source>
        <dbReference type="EMBL" id="KAF5482480.1"/>
    </source>
</evidence>
<feature type="domain" description="RRM" evidence="4">
    <location>
        <begin position="355"/>
        <end position="436"/>
    </location>
</feature>
<evidence type="ECO:0000256" key="2">
    <source>
        <dbReference type="PROSITE-ProRule" id="PRU00176"/>
    </source>
</evidence>
<dbReference type="PANTHER" id="PTHR10693:SF29">
    <property type="entry name" value="GB|AAD20086.1"/>
    <property type="match status" value="1"/>
</dbReference>
<dbReference type="EMBL" id="LIHL02000001">
    <property type="protein sequence ID" value="KAF5482480.1"/>
    <property type="molecule type" value="Genomic_DNA"/>
</dbReference>
<dbReference type="Pfam" id="PF00076">
    <property type="entry name" value="RRM_1"/>
    <property type="match status" value="1"/>
</dbReference>
<dbReference type="GO" id="GO:0003723">
    <property type="term" value="F:RNA binding"/>
    <property type="evidence" value="ECO:0007669"/>
    <property type="project" value="UniProtKB-UniRule"/>
</dbReference>
<reference evidence="6" key="2">
    <citation type="submission" date="2020-03" db="EMBL/GenBank/DDBJ databases">
        <title>Walnut 2.0.</title>
        <authorList>
            <person name="Marrano A."/>
            <person name="Britton M."/>
            <person name="Zimin A.V."/>
            <person name="Zaini P.A."/>
            <person name="Workman R."/>
            <person name="Puiu D."/>
            <person name="Bianco L."/>
            <person name="Allen B.J."/>
            <person name="Troggio M."/>
            <person name="Leslie C.A."/>
            <person name="Timp W."/>
            <person name="Dendekar A."/>
            <person name="Salzberg S.L."/>
            <person name="Neale D.B."/>
        </authorList>
    </citation>
    <scope>NUCLEOTIDE SEQUENCE</scope>
    <source>
        <tissue evidence="6">Leaves</tissue>
    </source>
</reference>
<sequence>MASWYLRQARAMQVGSHFTNHYYTVLLVQPDLVYKFYSLGSTMVLVDGNSRNYANDFIQIHRLLMSLNLTAMEIQTTNSLYSNHGGVLVVVSGIVKIRGSSKKRKFVQIIFLIPLGDGYLILSDIFQFINDDASTYQNQAPIPLGGTFDTQLNSSSSLPEPHALDFVWGQEMHGFVDEVLREDDPVGECSLAQQQQQEDYGIETAGETSVGENVSASFQSMVNAMHEGPLAPAMEERVGEAPKKTYASVLRGSKGQPGPSFSARPYLKRSSPATSEWNHTPQPAAQHSNSTLSFVPQASVDAVESLHGNSPATSERNQTPQPAAQHSSSTLSLVPQAGVDAVDEGLPVEKEGEPKSVYVTNLPPTVAKKKIRKKFKTFGQIIPNGILIRSQNESCYAMVEFEDLISVQNALEASPIQMAGSEVYIIRKMPVESSTYQAGRRGRGRGRGRGSDQMVVTGGRFELLGCYTGDD</sequence>
<reference evidence="6" key="1">
    <citation type="submission" date="2015-10" db="EMBL/GenBank/DDBJ databases">
        <authorList>
            <person name="Martinez-Garcia P.J."/>
            <person name="Crepeau M.W."/>
            <person name="Puiu D."/>
            <person name="Gonzalez-Ibeas D."/>
            <person name="Whalen J."/>
            <person name="Stevens K."/>
            <person name="Paul R."/>
            <person name="Butterfield T."/>
            <person name="Britton M."/>
            <person name="Reagan R."/>
            <person name="Chakraborty S."/>
            <person name="Walawage S.L."/>
            <person name="Vasquez-Gross H.A."/>
            <person name="Cardeno C."/>
            <person name="Famula R."/>
            <person name="Pratt K."/>
            <person name="Kuruganti S."/>
            <person name="Aradhya M.K."/>
            <person name="Leslie C.A."/>
            <person name="Dandekar A.M."/>
            <person name="Salzberg S.L."/>
            <person name="Wegrzyn J.L."/>
            <person name="Langley C.H."/>
            <person name="Neale D.B."/>
        </authorList>
    </citation>
    <scope>NUCLEOTIDE SEQUENCE</scope>
    <source>
        <tissue evidence="6">Leaves</tissue>
    </source>
</reference>
<dbReference type="InterPro" id="IPR012677">
    <property type="entry name" value="Nucleotide-bd_a/b_plait_sf"/>
</dbReference>
<feature type="compositionally biased region" description="Polar residues" evidence="3">
    <location>
        <begin position="271"/>
        <end position="291"/>
    </location>
</feature>
<feature type="region of interest" description="Disordered" evidence="3">
    <location>
        <begin position="249"/>
        <end position="291"/>
    </location>
</feature>
<evidence type="ECO:0000259" key="4">
    <source>
        <dbReference type="PROSITE" id="PS50102"/>
    </source>
</evidence>
<organism evidence="6 7">
    <name type="scientific">Juglans regia</name>
    <name type="common">English walnut</name>
    <dbReference type="NCBI Taxonomy" id="51240"/>
    <lineage>
        <taxon>Eukaryota</taxon>
        <taxon>Viridiplantae</taxon>
        <taxon>Streptophyta</taxon>
        <taxon>Embryophyta</taxon>
        <taxon>Tracheophyta</taxon>
        <taxon>Spermatophyta</taxon>
        <taxon>Magnoliopsida</taxon>
        <taxon>eudicotyledons</taxon>
        <taxon>Gunneridae</taxon>
        <taxon>Pentapetalae</taxon>
        <taxon>rosids</taxon>
        <taxon>fabids</taxon>
        <taxon>Fagales</taxon>
        <taxon>Juglandaceae</taxon>
        <taxon>Juglans</taxon>
    </lineage>
</organism>
<evidence type="ECO:0000313" key="7">
    <source>
        <dbReference type="Proteomes" id="UP000619265"/>
    </source>
</evidence>
<dbReference type="InterPro" id="IPR035979">
    <property type="entry name" value="RBD_domain_sf"/>
</dbReference>
<dbReference type="Gene3D" id="3.10.450.50">
    <property type="match status" value="1"/>
</dbReference>
<comment type="caution">
    <text evidence="6">The sequence shown here is derived from an EMBL/GenBank/DDBJ whole genome shotgun (WGS) entry which is preliminary data.</text>
</comment>
<feature type="compositionally biased region" description="Polar residues" evidence="3">
    <location>
        <begin position="307"/>
        <end position="333"/>
    </location>
</feature>
<dbReference type="Proteomes" id="UP000619265">
    <property type="component" value="Unassembled WGS sequence"/>
</dbReference>